<dbReference type="Gene3D" id="3.90.190.10">
    <property type="entry name" value="Protein tyrosine phosphatase superfamily"/>
    <property type="match status" value="1"/>
</dbReference>
<dbReference type="STRING" id="307507.A0A2V0P1D0"/>
<evidence type="ECO:0000313" key="1">
    <source>
        <dbReference type="EMBL" id="GBF91640.1"/>
    </source>
</evidence>
<dbReference type="InterPro" id="IPR026893">
    <property type="entry name" value="Tyr/Ser_Pase_IphP-type"/>
</dbReference>
<dbReference type="Proteomes" id="UP000247498">
    <property type="component" value="Unassembled WGS sequence"/>
</dbReference>
<dbReference type="GO" id="GO:0004721">
    <property type="term" value="F:phosphoprotein phosphatase activity"/>
    <property type="evidence" value="ECO:0007669"/>
    <property type="project" value="InterPro"/>
</dbReference>
<dbReference type="SUPFAM" id="SSF52799">
    <property type="entry name" value="(Phosphotyrosine protein) phosphatases II"/>
    <property type="match status" value="1"/>
</dbReference>
<keyword evidence="2" id="KW-1185">Reference proteome</keyword>
<dbReference type="PANTHER" id="PTHR31126:SF1">
    <property type="entry name" value="TYROSINE SPECIFIC PROTEIN PHOSPHATASES DOMAIN-CONTAINING PROTEIN"/>
    <property type="match status" value="1"/>
</dbReference>
<name>A0A2V0P1D0_9CHLO</name>
<dbReference type="PANTHER" id="PTHR31126">
    <property type="entry name" value="TYROSINE-PROTEIN PHOSPHATASE"/>
    <property type="match status" value="1"/>
</dbReference>
<sequence length="356" mass="38353">MRGLASGVRPVRSAAAGVWRRMVQTRAAAGRAPAGGQPPAAPSPWPAPAAASIAFDDVHNFRDLAEAEPSILPGRVFRAAAPVSASERDVRALFTNLGLKELIDLRSTDELRSLPQEHFDVFDGVGFTRFVRDIATRRAVPDPLSTVVTDSDIMRVHIPPLEKRRLYRSLLMRMPLKTAAYVVATSLVNKEAGRAAAIEEVNAGGLEGLYEILLDSAKPEWVASLQRILLAAERGRPLCFYCKAGKDRTGILAMLLLSVLGATEDQIVADYARSDAWHHVALAGIENDSRVAALDRAKFERAPAAAMRHALRYVRDAAGGAERYLLDAGLSADEMARLRAALLRPGSGGGGRPAKL</sequence>
<dbReference type="InParanoid" id="A0A2V0P1D0"/>
<dbReference type="OrthoDB" id="9988524at2759"/>
<dbReference type="AlphaFoldDB" id="A0A2V0P1D0"/>
<accession>A0A2V0P1D0</accession>
<protein>
    <recommendedName>
        <fullName evidence="3">Tyrosine specific protein phosphatases domain-containing protein</fullName>
    </recommendedName>
</protein>
<reference evidence="1 2" key="1">
    <citation type="journal article" date="2018" name="Sci. Rep.">
        <title>Raphidocelis subcapitata (=Pseudokirchneriella subcapitata) provides an insight into genome evolution and environmental adaptations in the Sphaeropleales.</title>
        <authorList>
            <person name="Suzuki S."/>
            <person name="Yamaguchi H."/>
            <person name="Nakajima N."/>
            <person name="Kawachi M."/>
        </authorList>
    </citation>
    <scope>NUCLEOTIDE SEQUENCE [LARGE SCALE GENOMIC DNA]</scope>
    <source>
        <strain evidence="1 2">NIES-35</strain>
    </source>
</reference>
<dbReference type="InterPro" id="IPR029021">
    <property type="entry name" value="Prot-tyrosine_phosphatase-like"/>
</dbReference>
<evidence type="ECO:0008006" key="3">
    <source>
        <dbReference type="Google" id="ProtNLM"/>
    </source>
</evidence>
<proteinExistence type="predicted"/>
<organism evidence="1 2">
    <name type="scientific">Raphidocelis subcapitata</name>
    <dbReference type="NCBI Taxonomy" id="307507"/>
    <lineage>
        <taxon>Eukaryota</taxon>
        <taxon>Viridiplantae</taxon>
        <taxon>Chlorophyta</taxon>
        <taxon>core chlorophytes</taxon>
        <taxon>Chlorophyceae</taxon>
        <taxon>CS clade</taxon>
        <taxon>Sphaeropleales</taxon>
        <taxon>Selenastraceae</taxon>
        <taxon>Raphidocelis</taxon>
    </lineage>
</organism>
<dbReference type="Pfam" id="PF13350">
    <property type="entry name" value="Y_phosphatase3"/>
    <property type="match status" value="1"/>
</dbReference>
<dbReference type="EMBL" id="BDRX01000026">
    <property type="protein sequence ID" value="GBF91640.1"/>
    <property type="molecule type" value="Genomic_DNA"/>
</dbReference>
<gene>
    <name evidence="1" type="ORF">Rsub_03944</name>
</gene>
<evidence type="ECO:0000313" key="2">
    <source>
        <dbReference type="Proteomes" id="UP000247498"/>
    </source>
</evidence>
<comment type="caution">
    <text evidence="1">The sequence shown here is derived from an EMBL/GenBank/DDBJ whole genome shotgun (WGS) entry which is preliminary data.</text>
</comment>